<evidence type="ECO:0000313" key="2">
    <source>
        <dbReference type="Proteomes" id="UP000187406"/>
    </source>
</evidence>
<dbReference type="EMBL" id="BDDD01003196">
    <property type="protein sequence ID" value="GAV84394.1"/>
    <property type="molecule type" value="Genomic_DNA"/>
</dbReference>
<name>A0A1Q3CVY5_CEPFO</name>
<protein>
    <submittedName>
        <fullName evidence="1">Uncharacterized protein</fullName>
    </submittedName>
</protein>
<sequence>MLKRWTIGARYIMESGVSTSKENENTVTTIMEWSLTTLATKVAHKASSSTATYNEYRFWLNGFMGKFDELCLTNNQFVPPNGINSEVGSTVICSDMPGISIRDPQVVRTKGHPKIASRIPSGQMNSQKEKKKRRCSICLEKGHYMTTSPKKAMV</sequence>
<proteinExistence type="predicted"/>
<comment type="caution">
    <text evidence="1">The sequence shown here is derived from an EMBL/GenBank/DDBJ whole genome shotgun (WGS) entry which is preliminary data.</text>
</comment>
<evidence type="ECO:0000313" key="1">
    <source>
        <dbReference type="EMBL" id="GAV84394.1"/>
    </source>
</evidence>
<dbReference type="OrthoDB" id="1572185at2759"/>
<reference evidence="2" key="1">
    <citation type="submission" date="2016-04" db="EMBL/GenBank/DDBJ databases">
        <title>Cephalotus genome sequencing.</title>
        <authorList>
            <person name="Fukushima K."/>
            <person name="Hasebe M."/>
            <person name="Fang X."/>
        </authorList>
    </citation>
    <scope>NUCLEOTIDE SEQUENCE [LARGE SCALE GENOMIC DNA]</scope>
    <source>
        <strain evidence="2">cv. St1</strain>
    </source>
</reference>
<organism evidence="1 2">
    <name type="scientific">Cephalotus follicularis</name>
    <name type="common">Albany pitcher plant</name>
    <dbReference type="NCBI Taxonomy" id="3775"/>
    <lineage>
        <taxon>Eukaryota</taxon>
        <taxon>Viridiplantae</taxon>
        <taxon>Streptophyta</taxon>
        <taxon>Embryophyta</taxon>
        <taxon>Tracheophyta</taxon>
        <taxon>Spermatophyta</taxon>
        <taxon>Magnoliopsida</taxon>
        <taxon>eudicotyledons</taxon>
        <taxon>Gunneridae</taxon>
        <taxon>Pentapetalae</taxon>
        <taxon>rosids</taxon>
        <taxon>fabids</taxon>
        <taxon>Oxalidales</taxon>
        <taxon>Cephalotaceae</taxon>
        <taxon>Cephalotus</taxon>
    </lineage>
</organism>
<dbReference type="Proteomes" id="UP000187406">
    <property type="component" value="Unassembled WGS sequence"/>
</dbReference>
<accession>A0A1Q3CVY5</accession>
<keyword evidence="2" id="KW-1185">Reference proteome</keyword>
<dbReference type="InParanoid" id="A0A1Q3CVY5"/>
<gene>
    <name evidence="1" type="ORF">CFOL_v3_27838</name>
</gene>
<dbReference type="AlphaFoldDB" id="A0A1Q3CVY5"/>